<name>D6TFD2_KTERA</name>
<evidence type="ECO:0008006" key="3">
    <source>
        <dbReference type="Google" id="ProtNLM"/>
    </source>
</evidence>
<gene>
    <name evidence="1" type="ORF">Krac_10088</name>
</gene>
<dbReference type="InterPro" id="IPR012467">
    <property type="entry name" value="DUF1684"/>
</dbReference>
<sequence>MYLDLYDYRLRVQAMYRERNQAIPAGEDAEMVWQRFRQSRDTLFAQHSQSALDAEQRRVFSGLRYFPYNPTLRFAVTIETDVEPQRQTITMSSTEQMTMLTVGRVRFAVEQEPVTLHIYWLDIYGGGLFLPFRDLTCPEEAYGGGRYLFDTIKGSDWLPVPGMAHQQQIMLDFNYAYNPSCAYNDAWMCPLAPRENQLRVPLRAGELRYK</sequence>
<dbReference type="AlphaFoldDB" id="D6TFD2"/>
<proteinExistence type="predicted"/>
<protein>
    <recommendedName>
        <fullName evidence="3">DUF1684 domain-containing protein</fullName>
    </recommendedName>
</protein>
<dbReference type="RefSeq" id="WP_007904714.1">
    <property type="nucleotide sequence ID" value="NZ_ADVG01000001.1"/>
</dbReference>
<dbReference type="EMBL" id="ADVG01000001">
    <property type="protein sequence ID" value="EFH88612.1"/>
    <property type="molecule type" value="Genomic_DNA"/>
</dbReference>
<organism evidence="1 2">
    <name type="scientific">Ktedonobacter racemifer DSM 44963</name>
    <dbReference type="NCBI Taxonomy" id="485913"/>
    <lineage>
        <taxon>Bacteria</taxon>
        <taxon>Bacillati</taxon>
        <taxon>Chloroflexota</taxon>
        <taxon>Ktedonobacteria</taxon>
        <taxon>Ktedonobacterales</taxon>
        <taxon>Ktedonobacteraceae</taxon>
        <taxon>Ktedonobacter</taxon>
    </lineage>
</organism>
<evidence type="ECO:0000313" key="1">
    <source>
        <dbReference type="EMBL" id="EFH88612.1"/>
    </source>
</evidence>
<dbReference type="InParanoid" id="D6TFD2"/>
<comment type="caution">
    <text evidence="1">The sequence shown here is derived from an EMBL/GenBank/DDBJ whole genome shotgun (WGS) entry which is preliminary data.</text>
</comment>
<dbReference type="STRING" id="485913.Krac_10088"/>
<keyword evidence="2" id="KW-1185">Reference proteome</keyword>
<dbReference type="Pfam" id="PF07920">
    <property type="entry name" value="DUF1684"/>
    <property type="match status" value="1"/>
</dbReference>
<accession>D6TFD2</accession>
<dbReference type="Proteomes" id="UP000004508">
    <property type="component" value="Unassembled WGS sequence"/>
</dbReference>
<dbReference type="eggNOG" id="COG3358">
    <property type="taxonomic scope" value="Bacteria"/>
</dbReference>
<reference evidence="1 2" key="1">
    <citation type="journal article" date="2011" name="Stand. Genomic Sci.">
        <title>Non-contiguous finished genome sequence and contextual data of the filamentous soil bacterium Ktedonobacter racemifer type strain (SOSP1-21).</title>
        <authorList>
            <person name="Chang Y.J."/>
            <person name="Land M."/>
            <person name="Hauser L."/>
            <person name="Chertkov O."/>
            <person name="Del Rio T.G."/>
            <person name="Nolan M."/>
            <person name="Copeland A."/>
            <person name="Tice H."/>
            <person name="Cheng J.F."/>
            <person name="Lucas S."/>
            <person name="Han C."/>
            <person name="Goodwin L."/>
            <person name="Pitluck S."/>
            <person name="Ivanova N."/>
            <person name="Ovchinikova G."/>
            <person name="Pati A."/>
            <person name="Chen A."/>
            <person name="Palaniappan K."/>
            <person name="Mavromatis K."/>
            <person name="Liolios K."/>
            <person name="Brettin T."/>
            <person name="Fiebig A."/>
            <person name="Rohde M."/>
            <person name="Abt B."/>
            <person name="Goker M."/>
            <person name="Detter J.C."/>
            <person name="Woyke T."/>
            <person name="Bristow J."/>
            <person name="Eisen J.A."/>
            <person name="Markowitz V."/>
            <person name="Hugenholtz P."/>
            <person name="Kyrpides N.C."/>
            <person name="Klenk H.P."/>
            <person name="Lapidus A."/>
        </authorList>
    </citation>
    <scope>NUCLEOTIDE SEQUENCE [LARGE SCALE GENOMIC DNA]</scope>
    <source>
        <strain evidence="2">DSM 44963</strain>
    </source>
</reference>
<dbReference type="PANTHER" id="PTHR41913">
    <property type="entry name" value="DUF1684 DOMAIN-CONTAINING PROTEIN"/>
    <property type="match status" value="1"/>
</dbReference>
<dbReference type="OrthoDB" id="5493262at2"/>
<dbReference type="PANTHER" id="PTHR41913:SF1">
    <property type="entry name" value="DUF1684 DOMAIN-CONTAINING PROTEIN"/>
    <property type="match status" value="1"/>
</dbReference>
<evidence type="ECO:0000313" key="2">
    <source>
        <dbReference type="Proteomes" id="UP000004508"/>
    </source>
</evidence>